<dbReference type="Proteomes" id="UP000294335">
    <property type="component" value="Unassembled WGS sequence"/>
</dbReference>
<evidence type="ECO:0000313" key="1">
    <source>
        <dbReference type="EMBL" id="SPO59722.1"/>
    </source>
</evidence>
<dbReference type="AlphaFoldDB" id="A0AAQ1P4P2"/>
<reference evidence="1 2" key="1">
    <citation type="submission" date="2018-02" db="EMBL/GenBank/DDBJ databases">
        <authorList>
            <person name="Dubost A."/>
        </authorList>
    </citation>
    <scope>NUCLEOTIDE SEQUENCE [LARGE SCALE GENOMIC DNA]</scope>
    <source>
        <strain evidence="2">JV551A3</strain>
    </source>
</reference>
<comment type="caution">
    <text evidence="1">The sequence shown here is derived from an EMBL/GenBank/DDBJ whole genome shotgun (WGS) entry which is preliminary data.</text>
</comment>
<proteinExistence type="predicted"/>
<accession>A0AAQ1P4P2</accession>
<evidence type="ECO:0000313" key="2">
    <source>
        <dbReference type="Proteomes" id="UP000294335"/>
    </source>
</evidence>
<protein>
    <recommendedName>
        <fullName evidence="3">Phage tail protein</fullName>
    </recommendedName>
</protein>
<dbReference type="EMBL" id="OPYN01000069">
    <property type="protein sequence ID" value="SPO59722.1"/>
    <property type="molecule type" value="Genomic_DNA"/>
</dbReference>
<sequence>MQKTFLNVVFGEINYNGFDFEALPIGAALLVAQQQIDQAADQALAAVLGDPLRAIENQLAEGEAKAFKQAGYAGEVPLTVQAMVDAQGVEPVEAAESILQEAQAWHAAVCSIRAARLKGKVEVLKATTHAQAESYADGAINAIRASVPGAV</sequence>
<evidence type="ECO:0008006" key="3">
    <source>
        <dbReference type="Google" id="ProtNLM"/>
    </source>
</evidence>
<dbReference type="RefSeq" id="WP_133978538.1">
    <property type="nucleotide sequence ID" value="NZ_OPYN01000069.1"/>
</dbReference>
<name>A0AAQ1P4P2_9PSED</name>
<organism evidence="1 2">
    <name type="scientific">Pseudomonas inefficax</name>
    <dbReference type="NCBI Taxonomy" id="2078786"/>
    <lineage>
        <taxon>Bacteria</taxon>
        <taxon>Pseudomonadati</taxon>
        <taxon>Pseudomonadota</taxon>
        <taxon>Gammaproteobacteria</taxon>
        <taxon>Pseudomonadales</taxon>
        <taxon>Pseudomonadaceae</taxon>
        <taxon>Pseudomonas</taxon>
    </lineage>
</organism>
<keyword evidence="2" id="KW-1185">Reference proteome</keyword>
<gene>
    <name evidence="1" type="ORF">JV551A3_V1_690038</name>
</gene>